<evidence type="ECO:0000313" key="3">
    <source>
        <dbReference type="EMBL" id="RPD96652.1"/>
    </source>
</evidence>
<name>A0A3N4NJR6_9FLAO</name>
<dbReference type="PANTHER" id="PTHR14969">
    <property type="entry name" value="SPHINGOSINE-1-PHOSPHATE PHOSPHOHYDROLASE"/>
    <property type="match status" value="1"/>
</dbReference>
<evidence type="ECO:0000259" key="2">
    <source>
        <dbReference type="SMART" id="SM00014"/>
    </source>
</evidence>
<keyword evidence="4" id="KW-1185">Reference proteome</keyword>
<evidence type="ECO:0000256" key="1">
    <source>
        <dbReference type="SAM" id="SignalP"/>
    </source>
</evidence>
<reference evidence="3 4" key="1">
    <citation type="submission" date="2018-11" db="EMBL/GenBank/DDBJ databases">
        <title>Aureibaculum marinum gen. nov., sp. nov., a member of the family Flavobacteriaceae isolated from the Bohai Sea.</title>
        <authorList>
            <person name="Ji X."/>
        </authorList>
    </citation>
    <scope>NUCLEOTIDE SEQUENCE [LARGE SCALE GENOMIC DNA]</scope>
    <source>
        <strain evidence="3 4">BH-SD17</strain>
    </source>
</reference>
<dbReference type="EMBL" id="RPFJ01000011">
    <property type="protein sequence ID" value="RPD96652.1"/>
    <property type="molecule type" value="Genomic_DNA"/>
</dbReference>
<dbReference type="OrthoDB" id="9773582at2"/>
<feature type="chain" id="PRO_5018308633" evidence="1">
    <location>
        <begin position="23"/>
        <end position="280"/>
    </location>
</feature>
<dbReference type="InterPro" id="IPR000326">
    <property type="entry name" value="PAP2/HPO"/>
</dbReference>
<dbReference type="Pfam" id="PF01569">
    <property type="entry name" value="PAP2"/>
    <property type="match status" value="1"/>
</dbReference>
<dbReference type="PANTHER" id="PTHR14969:SF13">
    <property type="entry name" value="AT30094P"/>
    <property type="match status" value="1"/>
</dbReference>
<proteinExistence type="predicted"/>
<dbReference type="SMART" id="SM00014">
    <property type="entry name" value="acidPPc"/>
    <property type="match status" value="1"/>
</dbReference>
<organism evidence="3 4">
    <name type="scientific">Aureibaculum marinum</name>
    <dbReference type="NCBI Taxonomy" id="2487930"/>
    <lineage>
        <taxon>Bacteria</taxon>
        <taxon>Pseudomonadati</taxon>
        <taxon>Bacteroidota</taxon>
        <taxon>Flavobacteriia</taxon>
        <taxon>Flavobacteriales</taxon>
        <taxon>Flavobacteriaceae</taxon>
        <taxon>Aureibaculum</taxon>
    </lineage>
</organism>
<dbReference type="AlphaFoldDB" id="A0A3N4NJR6"/>
<accession>A0A3N4NJR6</accession>
<feature type="signal peptide" evidence="1">
    <location>
        <begin position="1"/>
        <end position="22"/>
    </location>
</feature>
<sequence>MCINSKMRFFLILFFFSTLIYSQTDSTSNKNNRIWEDLKYDGNVAFKGLVNSYKQPLSWKKDDFLTAGGILVGTGLMYLADNEVNGFFVKQDKHIPHLVKQVGFYGGKPQTFFLVSAGVYGFGLLTDNEKIRRTGVLIITSAAASGILQSFSKNIAGRARPSNGDHNDFKPFNGNAGFHSFPSGHAMLSFSMAHAVAKQFDNFWVKAGIYGVGSIVPISRLWANAHWVSDVGLGMVISIVFVDGVDNFMNKKNYYPSNKQTKISWKLKAGLGTIGVVGTF</sequence>
<feature type="domain" description="Phosphatidic acid phosphatase type 2/haloperoxidase" evidence="2">
    <location>
        <begin position="136"/>
        <end position="246"/>
    </location>
</feature>
<gene>
    <name evidence="3" type="ORF">EGM88_09830</name>
</gene>
<dbReference type="Proteomes" id="UP000270856">
    <property type="component" value="Unassembled WGS sequence"/>
</dbReference>
<evidence type="ECO:0000313" key="4">
    <source>
        <dbReference type="Proteomes" id="UP000270856"/>
    </source>
</evidence>
<keyword evidence="1" id="KW-0732">Signal</keyword>
<dbReference type="InterPro" id="IPR036938">
    <property type="entry name" value="PAP2/HPO_sf"/>
</dbReference>
<protein>
    <submittedName>
        <fullName evidence="3">Phosphatase PAP2 family protein</fullName>
    </submittedName>
</protein>
<comment type="caution">
    <text evidence="3">The sequence shown here is derived from an EMBL/GenBank/DDBJ whole genome shotgun (WGS) entry which is preliminary data.</text>
</comment>
<dbReference type="SUPFAM" id="SSF48317">
    <property type="entry name" value="Acid phosphatase/Vanadium-dependent haloperoxidase"/>
    <property type="match status" value="1"/>
</dbReference>
<dbReference type="Gene3D" id="1.20.144.10">
    <property type="entry name" value="Phosphatidic acid phosphatase type 2/haloperoxidase"/>
    <property type="match status" value="1"/>
</dbReference>